<name>A0A7K1XZJ8_9SPHI</name>
<evidence type="ECO:0000256" key="4">
    <source>
        <dbReference type="ARBA" id="ARBA00023136"/>
    </source>
</evidence>
<accession>A0A7K1XZJ8</accession>
<dbReference type="PROSITE" id="PS51257">
    <property type="entry name" value="PROKAR_LIPOPROTEIN"/>
    <property type="match status" value="1"/>
</dbReference>
<proteinExistence type="inferred from homology"/>
<dbReference type="EMBL" id="WVHS01000003">
    <property type="protein sequence ID" value="MXV16393.1"/>
    <property type="molecule type" value="Genomic_DNA"/>
</dbReference>
<comment type="similarity">
    <text evidence="2">Belongs to the SusD family.</text>
</comment>
<keyword evidence="4" id="KW-0472">Membrane</keyword>
<evidence type="ECO:0000256" key="6">
    <source>
        <dbReference type="SAM" id="MobiDB-lite"/>
    </source>
</evidence>
<gene>
    <name evidence="10" type="ORF">GS398_13850</name>
</gene>
<protein>
    <submittedName>
        <fullName evidence="10">RagB/SusD family nutrient uptake outer membrane protein</fullName>
    </submittedName>
</protein>
<dbReference type="Pfam" id="PF14322">
    <property type="entry name" value="SusD-like_3"/>
    <property type="match status" value="1"/>
</dbReference>
<feature type="domain" description="SusD-like N-terminal" evidence="9">
    <location>
        <begin position="91"/>
        <end position="196"/>
    </location>
</feature>
<dbReference type="InterPro" id="IPR011990">
    <property type="entry name" value="TPR-like_helical_dom_sf"/>
</dbReference>
<feature type="region of interest" description="Disordered" evidence="6">
    <location>
        <begin position="202"/>
        <end position="221"/>
    </location>
</feature>
<dbReference type="SUPFAM" id="SSF48452">
    <property type="entry name" value="TPR-like"/>
    <property type="match status" value="1"/>
</dbReference>
<sequence length="586" mass="65190">MNKIINLALLVVAVLAFTSCRKTFEDHPLTFTSEDYIWDNTDVTGTYARVFLTKVYSQLPTGYVRINGVILECASDDAVPSNTTNATWNIVNGGYSPMSTFDDNWSNSYSAIRKVNLFLANYKRVPWADPLVPQYLGAEARVLRAFFYYDMMKRYGGVPLLGNTVFDSNDPELFKMKRSSFDACVKYVLGELDAVKDSLRPDQTLANRGSGNGTAEGTDNEAGRMRKSIALAIKAKVLLLAASPLFNPSATPEKDYTGYPAFDKERWKAAADAAKAVMDLNLFALEPNRYTLSTTHVNKEFILMRFGASYQTTWGNIMSPVGYTVGTTVSNGLISPTQELVDAFPMKNGKPISDPTSGYVAATPYANRDPRLDQTVFYNGATWLTRAGAPTVETWEGGKDKPNNSSVNGGVQTQTGYYLKKFLANDANKTAFTPVMYHSSVTPTFCLIRYADILLMYAEAQNEYSGPDASVYSAVEAVRQRAGLVPYTLPQGLLQLPMREAIRNELRVEFAFEEHRFYDIRRWKIAKSVYGVPLHGVTIVKNTNGTFTYTPKTVATPYFNEANMFLLPIANNEVLVNPSMQQNPNY</sequence>
<dbReference type="InterPro" id="IPR012944">
    <property type="entry name" value="SusD_RagB_dom"/>
</dbReference>
<evidence type="ECO:0000256" key="7">
    <source>
        <dbReference type="SAM" id="SignalP"/>
    </source>
</evidence>
<dbReference type="AlphaFoldDB" id="A0A7K1XZJ8"/>
<evidence type="ECO:0000256" key="2">
    <source>
        <dbReference type="ARBA" id="ARBA00006275"/>
    </source>
</evidence>
<dbReference type="GO" id="GO:0009279">
    <property type="term" value="C:cell outer membrane"/>
    <property type="evidence" value="ECO:0007669"/>
    <property type="project" value="UniProtKB-SubCell"/>
</dbReference>
<keyword evidence="5" id="KW-0998">Cell outer membrane</keyword>
<dbReference type="Pfam" id="PF07980">
    <property type="entry name" value="SusD_RagB"/>
    <property type="match status" value="1"/>
</dbReference>
<keyword evidence="3 7" id="KW-0732">Signal</keyword>
<evidence type="ECO:0000256" key="1">
    <source>
        <dbReference type="ARBA" id="ARBA00004442"/>
    </source>
</evidence>
<feature type="chain" id="PRO_5029606848" evidence="7">
    <location>
        <begin position="22"/>
        <end position="586"/>
    </location>
</feature>
<feature type="compositionally biased region" description="Polar residues" evidence="6">
    <location>
        <begin position="204"/>
        <end position="217"/>
    </location>
</feature>
<evidence type="ECO:0000313" key="10">
    <source>
        <dbReference type="EMBL" id="MXV16393.1"/>
    </source>
</evidence>
<keyword evidence="11" id="KW-1185">Reference proteome</keyword>
<comment type="subcellular location">
    <subcellularLocation>
        <location evidence="1">Cell outer membrane</location>
    </subcellularLocation>
</comment>
<evidence type="ECO:0000256" key="5">
    <source>
        <dbReference type="ARBA" id="ARBA00023237"/>
    </source>
</evidence>
<evidence type="ECO:0000313" key="11">
    <source>
        <dbReference type="Proteomes" id="UP000451233"/>
    </source>
</evidence>
<dbReference type="Proteomes" id="UP000451233">
    <property type="component" value="Unassembled WGS sequence"/>
</dbReference>
<dbReference type="InterPro" id="IPR033985">
    <property type="entry name" value="SusD-like_N"/>
</dbReference>
<dbReference type="Gene3D" id="1.25.40.390">
    <property type="match status" value="1"/>
</dbReference>
<feature type="signal peptide" evidence="7">
    <location>
        <begin position="1"/>
        <end position="21"/>
    </location>
</feature>
<reference evidence="10 11" key="1">
    <citation type="submission" date="2019-11" db="EMBL/GenBank/DDBJ databases">
        <title>Pedobacter sp. HMF7056 Genome sequencing and assembly.</title>
        <authorList>
            <person name="Kang H."/>
            <person name="Kim H."/>
            <person name="Joh K."/>
        </authorList>
    </citation>
    <scope>NUCLEOTIDE SEQUENCE [LARGE SCALE GENOMIC DNA]</scope>
    <source>
        <strain evidence="10 11">HMF7056</strain>
    </source>
</reference>
<comment type="caution">
    <text evidence="10">The sequence shown here is derived from an EMBL/GenBank/DDBJ whole genome shotgun (WGS) entry which is preliminary data.</text>
</comment>
<evidence type="ECO:0000256" key="3">
    <source>
        <dbReference type="ARBA" id="ARBA00022729"/>
    </source>
</evidence>
<dbReference type="RefSeq" id="WP_160907389.1">
    <property type="nucleotide sequence ID" value="NZ_WVHS01000003.1"/>
</dbReference>
<evidence type="ECO:0000259" key="8">
    <source>
        <dbReference type="Pfam" id="PF07980"/>
    </source>
</evidence>
<evidence type="ECO:0000259" key="9">
    <source>
        <dbReference type="Pfam" id="PF14322"/>
    </source>
</evidence>
<organism evidence="10 11">
    <name type="scientific">Hufsiella ginkgonis</name>
    <dbReference type="NCBI Taxonomy" id="2695274"/>
    <lineage>
        <taxon>Bacteria</taxon>
        <taxon>Pseudomonadati</taxon>
        <taxon>Bacteroidota</taxon>
        <taxon>Sphingobacteriia</taxon>
        <taxon>Sphingobacteriales</taxon>
        <taxon>Sphingobacteriaceae</taxon>
        <taxon>Hufsiella</taxon>
    </lineage>
</organism>
<feature type="domain" description="RagB/SusD" evidence="8">
    <location>
        <begin position="299"/>
        <end position="586"/>
    </location>
</feature>